<reference evidence="6 7" key="1">
    <citation type="journal article" date="2007" name="Science">
        <title>Sea anemone genome reveals ancestral eumetazoan gene repertoire and genomic organization.</title>
        <authorList>
            <person name="Putnam N.H."/>
            <person name="Srivastava M."/>
            <person name="Hellsten U."/>
            <person name="Dirks B."/>
            <person name="Chapman J."/>
            <person name="Salamov A."/>
            <person name="Terry A."/>
            <person name="Shapiro H."/>
            <person name="Lindquist E."/>
            <person name="Kapitonov V.V."/>
            <person name="Jurka J."/>
            <person name="Genikhovich G."/>
            <person name="Grigoriev I.V."/>
            <person name="Lucas S.M."/>
            <person name="Steele R.E."/>
            <person name="Finnerty J.R."/>
            <person name="Technau U."/>
            <person name="Martindale M.Q."/>
            <person name="Rokhsar D.S."/>
        </authorList>
    </citation>
    <scope>NUCLEOTIDE SEQUENCE [LARGE SCALE GENOMIC DNA]</scope>
    <source>
        <strain evidence="7">CH2 X CH6</strain>
    </source>
</reference>
<dbReference type="InterPro" id="IPR007110">
    <property type="entry name" value="Ig-like_dom"/>
</dbReference>
<keyword evidence="2" id="KW-0812">Transmembrane</keyword>
<protein>
    <recommendedName>
        <fullName evidence="5">Ig-like domain-containing protein</fullName>
    </recommendedName>
</protein>
<dbReference type="STRING" id="45351.A7T6L3"/>
<dbReference type="HOGENOM" id="CLU_1251974_0_0_1"/>
<evidence type="ECO:0000313" key="6">
    <source>
        <dbReference type="EMBL" id="EDO28392.1"/>
    </source>
</evidence>
<dbReference type="Proteomes" id="UP000001593">
    <property type="component" value="Unassembled WGS sequence"/>
</dbReference>
<dbReference type="SUPFAM" id="SSF48726">
    <property type="entry name" value="Immunoglobulin"/>
    <property type="match status" value="1"/>
</dbReference>
<evidence type="ECO:0000259" key="5">
    <source>
        <dbReference type="PROSITE" id="PS50835"/>
    </source>
</evidence>
<dbReference type="GO" id="GO:0015377">
    <property type="term" value="F:chloride:monoatomic cation symporter activity"/>
    <property type="evidence" value="ECO:0007669"/>
    <property type="project" value="InterPro"/>
</dbReference>
<sequence>MAEQLGAYNHHRAEQLGAYNHHRLVYITHYRAEQLGAYNHHRAEQLGAYNHHSAPRLLQAIARDNIIPFLNFFAVGSKSGEPTRALLLTAAISEIGILIANLDSVAPIITINGNECPVAEESVFVTVIYKPENTSITASKRMACVNDSVTLACASTAKPAADRYIYYRGDSLIHNGTSKTHTITLSAHGTHEYACVASNTAGTGDNSSVVITVQGEVLLKT</sequence>
<evidence type="ECO:0000313" key="7">
    <source>
        <dbReference type="Proteomes" id="UP000001593"/>
    </source>
</evidence>
<dbReference type="PANTHER" id="PTHR11827:SF73">
    <property type="entry name" value="KAZACHOC, ISOFORM G"/>
    <property type="match status" value="1"/>
</dbReference>
<dbReference type="Pfam" id="PF13895">
    <property type="entry name" value="Ig_2"/>
    <property type="match status" value="1"/>
</dbReference>
<dbReference type="InterPro" id="IPR036179">
    <property type="entry name" value="Ig-like_dom_sf"/>
</dbReference>
<keyword evidence="7" id="KW-1185">Reference proteome</keyword>
<dbReference type="InterPro" id="IPR013783">
    <property type="entry name" value="Ig-like_fold"/>
</dbReference>
<evidence type="ECO:0000256" key="2">
    <source>
        <dbReference type="ARBA" id="ARBA00022692"/>
    </source>
</evidence>
<accession>A7T6L3</accession>
<evidence type="ECO:0000256" key="4">
    <source>
        <dbReference type="ARBA" id="ARBA00023136"/>
    </source>
</evidence>
<dbReference type="Gene3D" id="2.60.40.10">
    <property type="entry name" value="Immunoglobulins"/>
    <property type="match status" value="1"/>
</dbReference>
<dbReference type="InParanoid" id="A7T6L3"/>
<organism evidence="6 7">
    <name type="scientific">Nematostella vectensis</name>
    <name type="common">Starlet sea anemone</name>
    <dbReference type="NCBI Taxonomy" id="45351"/>
    <lineage>
        <taxon>Eukaryota</taxon>
        <taxon>Metazoa</taxon>
        <taxon>Cnidaria</taxon>
        <taxon>Anthozoa</taxon>
        <taxon>Hexacorallia</taxon>
        <taxon>Actiniaria</taxon>
        <taxon>Edwardsiidae</taxon>
        <taxon>Nematostella</taxon>
    </lineage>
</organism>
<dbReference type="Pfam" id="PF00324">
    <property type="entry name" value="AA_permease"/>
    <property type="match status" value="1"/>
</dbReference>
<dbReference type="GO" id="GO:0016020">
    <property type="term" value="C:membrane"/>
    <property type="evidence" value="ECO:0007669"/>
    <property type="project" value="UniProtKB-SubCell"/>
</dbReference>
<keyword evidence="4" id="KW-0472">Membrane</keyword>
<dbReference type="eggNOG" id="KOG2082">
    <property type="taxonomic scope" value="Eukaryota"/>
</dbReference>
<comment type="subcellular location">
    <subcellularLocation>
        <location evidence="1">Membrane</location>
        <topology evidence="1">Multi-pass membrane protein</topology>
    </subcellularLocation>
</comment>
<dbReference type="Gene3D" id="1.20.1740.10">
    <property type="entry name" value="Amino acid/polyamine transporter I"/>
    <property type="match status" value="1"/>
</dbReference>
<gene>
    <name evidence="6" type="ORF">NEMVEDRAFT_v1g223052</name>
</gene>
<dbReference type="AlphaFoldDB" id="A7T6L3"/>
<dbReference type="PROSITE" id="PS50835">
    <property type="entry name" value="IG_LIKE"/>
    <property type="match status" value="1"/>
</dbReference>
<dbReference type="InterPro" id="IPR004842">
    <property type="entry name" value="SLC12A_fam"/>
</dbReference>
<dbReference type="EMBL" id="DS471618">
    <property type="protein sequence ID" value="EDO28392.1"/>
    <property type="molecule type" value="Genomic_DNA"/>
</dbReference>
<feature type="domain" description="Ig-like" evidence="5">
    <location>
        <begin position="131"/>
        <end position="212"/>
    </location>
</feature>
<dbReference type="InterPro" id="IPR004841">
    <property type="entry name" value="AA-permease/SLC12A_dom"/>
</dbReference>
<dbReference type="PANTHER" id="PTHR11827">
    <property type="entry name" value="SOLUTE CARRIER FAMILY 12, CATION COTRANSPORTERS"/>
    <property type="match status" value="1"/>
</dbReference>
<evidence type="ECO:0000256" key="1">
    <source>
        <dbReference type="ARBA" id="ARBA00004141"/>
    </source>
</evidence>
<proteinExistence type="predicted"/>
<keyword evidence="3" id="KW-1133">Transmembrane helix</keyword>
<name>A7T6L3_NEMVE</name>
<evidence type="ECO:0000256" key="3">
    <source>
        <dbReference type="ARBA" id="ARBA00022989"/>
    </source>
</evidence>